<dbReference type="KEGG" id="gsb:GSUB_15165"/>
<feature type="domain" description="DUF218" evidence="2">
    <location>
        <begin position="70"/>
        <end position="227"/>
    </location>
</feature>
<feature type="transmembrane region" description="Helical" evidence="1">
    <location>
        <begin position="29"/>
        <end position="45"/>
    </location>
</feature>
<dbReference type="InterPro" id="IPR003848">
    <property type="entry name" value="DUF218"/>
</dbReference>
<dbReference type="AlphaFoldDB" id="A0A0B5FTV6"/>
<proteinExistence type="predicted"/>
<reference evidence="3 4" key="1">
    <citation type="journal article" date="2015" name="Genome Announc.">
        <title>Genomes of Geoalkalibacter ferrihydriticus Z-0531T and Geoalkalibacter subterraneus Red1T, Two Haloalkaliphilic Metal-Reducing Deltaproteobacteria.</title>
        <authorList>
            <person name="Badalamenti J.P."/>
            <person name="Krajmalnik-Brown R."/>
            <person name="Torres C.I."/>
            <person name="Bond D.R."/>
        </authorList>
    </citation>
    <scope>NUCLEOTIDE SEQUENCE [LARGE SCALE GENOMIC DNA]</scope>
    <source>
        <strain evidence="3 4">Red1</strain>
    </source>
</reference>
<keyword evidence="4" id="KW-1185">Reference proteome</keyword>
<evidence type="ECO:0000259" key="2">
    <source>
        <dbReference type="Pfam" id="PF02698"/>
    </source>
</evidence>
<gene>
    <name evidence="3" type="ORF">GSUB_15165</name>
</gene>
<dbReference type="GO" id="GO:0005886">
    <property type="term" value="C:plasma membrane"/>
    <property type="evidence" value="ECO:0007669"/>
    <property type="project" value="TreeGrafter"/>
</dbReference>
<evidence type="ECO:0000256" key="1">
    <source>
        <dbReference type="SAM" id="Phobius"/>
    </source>
</evidence>
<dbReference type="InterPro" id="IPR051599">
    <property type="entry name" value="Cell_Envelope_Assoc"/>
</dbReference>
<evidence type="ECO:0000313" key="3">
    <source>
        <dbReference type="EMBL" id="AJF07620.1"/>
    </source>
</evidence>
<keyword evidence="1" id="KW-0812">Transmembrane</keyword>
<dbReference type="EMBL" id="CP010311">
    <property type="protein sequence ID" value="AJF07620.1"/>
    <property type="molecule type" value="Genomic_DNA"/>
</dbReference>
<dbReference type="PANTHER" id="PTHR30336:SF4">
    <property type="entry name" value="ENVELOPE BIOGENESIS FACTOR ELYC"/>
    <property type="match status" value="1"/>
</dbReference>
<dbReference type="GO" id="GO:0043164">
    <property type="term" value="P:Gram-negative-bacterium-type cell wall biogenesis"/>
    <property type="evidence" value="ECO:0007669"/>
    <property type="project" value="TreeGrafter"/>
</dbReference>
<accession>A0A0B5FTV6</accession>
<dbReference type="Pfam" id="PF02698">
    <property type="entry name" value="DUF218"/>
    <property type="match status" value="1"/>
</dbReference>
<dbReference type="HOGENOM" id="CLU_053514_0_1_7"/>
<dbReference type="CDD" id="cd06259">
    <property type="entry name" value="YdcF-like"/>
    <property type="match status" value="1"/>
</dbReference>
<organism evidence="3 4">
    <name type="scientific">Geoalkalibacter subterraneus</name>
    <dbReference type="NCBI Taxonomy" id="483547"/>
    <lineage>
        <taxon>Bacteria</taxon>
        <taxon>Pseudomonadati</taxon>
        <taxon>Thermodesulfobacteriota</taxon>
        <taxon>Desulfuromonadia</taxon>
        <taxon>Desulfuromonadales</taxon>
        <taxon>Geoalkalibacteraceae</taxon>
        <taxon>Geoalkalibacter</taxon>
    </lineage>
</organism>
<dbReference type="GO" id="GO:0000270">
    <property type="term" value="P:peptidoglycan metabolic process"/>
    <property type="evidence" value="ECO:0007669"/>
    <property type="project" value="TreeGrafter"/>
</dbReference>
<dbReference type="Proteomes" id="UP000035036">
    <property type="component" value="Chromosome"/>
</dbReference>
<evidence type="ECO:0000313" key="4">
    <source>
        <dbReference type="Proteomes" id="UP000035036"/>
    </source>
</evidence>
<keyword evidence="1" id="KW-0472">Membrane</keyword>
<sequence>MPLSIVILILFMGLLLTMRRRWLAVGRGVLAVGIVLLLLVSTPWLPERLLLPLEVAFEPPTQDAVASAQWVAVLGGGCLQPSPSGATPVLSRASLARLAAGVDWLQSLPEARLVMSGGSKGCSMAELMARQARQWGVAEERMVILPKPRTTAEEAQALGELIPQGETVLLVSSAFHLQRAVNLLQSQGIHVLPGPADFLVDAGRSESHVGARLPQSRYVQMSEHAVWERLGLLWARLRGEARVAASIATSSAP</sequence>
<protein>
    <recommendedName>
        <fullName evidence="2">DUF218 domain-containing protein</fullName>
    </recommendedName>
</protein>
<keyword evidence="1" id="KW-1133">Transmembrane helix</keyword>
<dbReference type="PANTHER" id="PTHR30336">
    <property type="entry name" value="INNER MEMBRANE PROTEIN, PROBABLE PERMEASE"/>
    <property type="match status" value="1"/>
</dbReference>
<name>A0A0B5FTV6_9BACT</name>